<keyword evidence="3" id="KW-0614">Plasmid</keyword>
<dbReference type="SUPFAM" id="SSF103647">
    <property type="entry name" value="TSP type-3 repeat"/>
    <property type="match status" value="1"/>
</dbReference>
<keyword evidence="4" id="KW-1185">Reference proteome</keyword>
<evidence type="ECO:0000256" key="1">
    <source>
        <dbReference type="SAM" id="SignalP"/>
    </source>
</evidence>
<proteinExistence type="predicted"/>
<dbReference type="Pfam" id="PF11721">
    <property type="entry name" value="Malectin"/>
    <property type="match status" value="3"/>
</dbReference>
<dbReference type="InterPro" id="IPR011041">
    <property type="entry name" value="Quinoprot_gluc/sorb_DH_b-prop"/>
</dbReference>
<dbReference type="InterPro" id="IPR008979">
    <property type="entry name" value="Galactose-bd-like_sf"/>
</dbReference>
<evidence type="ECO:0000259" key="2">
    <source>
        <dbReference type="Pfam" id="PF11721"/>
    </source>
</evidence>
<dbReference type="RefSeq" id="WP_338398142.1">
    <property type="nucleotide sequence ID" value="NZ_AP025293.1"/>
</dbReference>
<protein>
    <recommendedName>
        <fullName evidence="2">Malectin domain-containing protein</fullName>
    </recommendedName>
</protein>
<dbReference type="SUPFAM" id="SSF50952">
    <property type="entry name" value="Soluble quinoprotein glucose dehydrogenase"/>
    <property type="match status" value="1"/>
</dbReference>
<dbReference type="Gene3D" id="2.120.10.30">
    <property type="entry name" value="TolB, C-terminal domain"/>
    <property type="match status" value="1"/>
</dbReference>
<organism evidence="3 4">
    <name type="scientific">Persicobacter psychrovividus</name>
    <dbReference type="NCBI Taxonomy" id="387638"/>
    <lineage>
        <taxon>Bacteria</taxon>
        <taxon>Pseudomonadati</taxon>
        <taxon>Bacteroidota</taxon>
        <taxon>Cytophagia</taxon>
        <taxon>Cytophagales</taxon>
        <taxon>Persicobacteraceae</taxon>
        <taxon>Persicobacter</taxon>
    </lineage>
</organism>
<dbReference type="EMBL" id="AP025293">
    <property type="protein sequence ID" value="BDD00906.1"/>
    <property type="molecule type" value="Genomic_DNA"/>
</dbReference>
<feature type="chain" id="PRO_5046335146" description="Malectin domain-containing protein" evidence="1">
    <location>
        <begin position="26"/>
        <end position="1612"/>
    </location>
</feature>
<feature type="signal peptide" evidence="1">
    <location>
        <begin position="1"/>
        <end position="25"/>
    </location>
</feature>
<dbReference type="Proteomes" id="UP001354989">
    <property type="component" value="Plasmid pPP1"/>
</dbReference>
<dbReference type="InterPro" id="IPR011042">
    <property type="entry name" value="6-blade_b-propeller_TolB-like"/>
</dbReference>
<dbReference type="InterPro" id="IPR021720">
    <property type="entry name" value="Malectin_dom"/>
</dbReference>
<dbReference type="NCBIfam" id="TIGR04183">
    <property type="entry name" value="Por_Secre_tail"/>
    <property type="match status" value="1"/>
</dbReference>
<feature type="domain" description="Malectin" evidence="2">
    <location>
        <begin position="872"/>
        <end position="1026"/>
    </location>
</feature>
<name>A0ABN6LD92_9BACT</name>
<reference evidence="3 4" key="1">
    <citation type="submission" date="2021-12" db="EMBL/GenBank/DDBJ databases">
        <title>Genome sequencing of bacteria with rrn-lacking chromosome and rrn-plasmid.</title>
        <authorList>
            <person name="Anda M."/>
            <person name="Iwasaki W."/>
        </authorList>
    </citation>
    <scope>NUCLEOTIDE SEQUENCE [LARGE SCALE GENOMIC DNA]</scope>
    <source>
        <strain evidence="3 4">NBRC 101262</strain>
        <plasmid evidence="3 4">pPP1</plasmid>
    </source>
</reference>
<evidence type="ECO:0000313" key="3">
    <source>
        <dbReference type="EMBL" id="BDD00906.1"/>
    </source>
</evidence>
<keyword evidence="1" id="KW-0732">Signal</keyword>
<evidence type="ECO:0000313" key="4">
    <source>
        <dbReference type="Proteomes" id="UP001354989"/>
    </source>
</evidence>
<dbReference type="InterPro" id="IPR045272">
    <property type="entry name" value="ANXUR1/2-like"/>
</dbReference>
<gene>
    <name evidence="3" type="ORF">PEPS_31860</name>
</gene>
<dbReference type="InterPro" id="IPR028974">
    <property type="entry name" value="TSP_type-3_rpt"/>
</dbReference>
<feature type="domain" description="Malectin" evidence="2">
    <location>
        <begin position="1113"/>
        <end position="1270"/>
    </location>
</feature>
<accession>A0ABN6LD92</accession>
<feature type="domain" description="Malectin" evidence="2">
    <location>
        <begin position="1359"/>
        <end position="1518"/>
    </location>
</feature>
<dbReference type="SUPFAM" id="SSF49785">
    <property type="entry name" value="Galactose-binding domain-like"/>
    <property type="match status" value="3"/>
</dbReference>
<dbReference type="InterPro" id="IPR026444">
    <property type="entry name" value="Secre_tail"/>
</dbReference>
<dbReference type="Gene3D" id="2.60.120.430">
    <property type="entry name" value="Galactose-binding lectin"/>
    <property type="match status" value="3"/>
</dbReference>
<dbReference type="PANTHER" id="PTHR34590">
    <property type="entry name" value="OS03G0124300 PROTEIN-RELATED"/>
    <property type="match status" value="1"/>
</dbReference>
<dbReference type="InterPro" id="IPR021655">
    <property type="entry name" value="Put_metal-bd"/>
</dbReference>
<sequence length="1612" mass="170950">MRKNLLTKKLWAIVYLLLLTTSAWAQNVSFNKSNLKNLNISSPTSLKFGPDGKLYVAEVSGKIKVLTINRNGTNSYTVTNEQVINSVQSITNHNDDGTSIGSSARLVTGITVSGSAANPEVYVTSSDIRFGAGNAGDVNLDTNSGIISRLTKNGNGSWNKVDIVRGLPRSEENHSTNNLEVVNMNGKPYLLVCSGGNTNAGAPSPNFAYITEYALAAAILSVDLNQINAMPIKGSGNNQYIYDIPTLDDPTRNNANGINSPTAPGYNGIDVGDPFGGNDGLNQAKVVAGGPVQVFAPGFRNTFDLVLTESGRLYATDNGANGGWGGYPKNEGPQGNATNEFQPSQPGFVNNKDHLHLITGVGSGKTLQNYVPGTFYGGHPCPVRANPTGAGLYTHDSENGGNNGVAGGVFRNKWEGLSKKNTTLPFDWPPVPANMANPIEGDYKNPTDDGAVTILENNTNPVEEYTASNFGGKMKGKLLAGRNQGGTLHEITLNANGSVNKVESNKYSVDGYPLGIECLSDNEKFPGTIWVATFGSSIVILEPSDYGGTNNNDECVAQNDASFNPNADYDKDGFTNQDEIDNGKDYCSGASTPLDFDGDKISDLNDPDDDNDGIPDFQDPFQMGQPFDLPVTNELFSGNQQLGGFLGLGLTGLMTNNDPNDDYLNWQDKPNASNSDIDDILGGAIGATTMYQTTGDAVYNNQEKAYQYGLKVTASTPKFLVHASAIEPLFDHKNSESQGIFIGTGDQDNYLKLVKKAGGFQVLVENNGQIAFQQFYASGKGNSNMDFMFEVDPATAKIVVKYKFDNEAENILTTYTAVGNLKTALQSSAKPVAIGFIGTSFGSGQEFPATFDFLNATYLDGTPPPAPEGNVLYRVNAGGGQINAIDGGKAWSADTKTAKSTYLSNAGSNSTASFSGTSLHSSVDASKVPAGIFNTERWDAAGGSAMKYSFPVSNGEYQVALYLGNNYSGTDNVGDRVYSVKAEGNTVISNFDPVASFGHKKGGVKLLTINVSDGALDLEFIHNQENPLVNGIEVLGAGTVTENTYYQDSDQDGYGNPSVSQSAALAPQGYVANSDDCDDTNKNVNPLATEVADGIDNNCNGQIDEGLTATGAIYRVNAGGPTVAAKDGGISWFADTKANPSAYLSSAGSNGVYAGKITSLHSSVNSAKVPTSIFTNERWDMAGGAPMEYTFPVSNGSYVVNLYMGTKYSGTNDPGERVFDIIINGQVVSNNFDLIPAFGFGNGGAVSYTVNVTNGNIKIAFGHEVENPLICGIEILGDDDGQQTTSTYYLDADGDGFGTDDNTIQSSTTPAGYSINGGDCDDGDNSIYPNAPEIFDGLDNNCNGQVDEGTNNGGGSNILYRVNAGGPAVNAIDGGPNWAADTKGAPYTFMNSSGSNSTYFGNISSLHPSVDANRVPAAIFKHERWDAAGGNEITYNFPVQNGTYTVVFYLGNAYGGTKNAGDRIFDIEAEGVTVVNDLDLITSFGHQKGGKKVAVVNVNDGNLNIKLEHVTENPLINGIEVIAGAQNLRTFAEEEALNQPPLQVISNTQGFAEKLQFFKAGTAKIVNTSGQQLIAFPSAEGQQYELNRLNSGVYIVYWFSNGQHYSRKFIIR</sequence>
<geneLocation type="plasmid" evidence="3 4">
    <name>pPP1</name>
</geneLocation>
<dbReference type="Pfam" id="PF11617">
    <property type="entry name" value="Cu-binding_MopE"/>
    <property type="match status" value="2"/>
</dbReference>